<dbReference type="AlphaFoldDB" id="I5AT03"/>
<dbReference type="NCBIfam" id="TIGR00057">
    <property type="entry name" value="L-threonylcarbamoyladenylate synthase"/>
    <property type="match status" value="1"/>
</dbReference>
<organism evidence="16 17">
    <name type="scientific">Eubacterium cellulosolvens (strain ATCC 43171 / JCM 9499 / 6)</name>
    <name type="common">Cillobacterium cellulosolvens</name>
    <dbReference type="NCBI Taxonomy" id="633697"/>
    <lineage>
        <taxon>Bacteria</taxon>
        <taxon>Bacillati</taxon>
        <taxon>Bacillota</taxon>
        <taxon>Clostridia</taxon>
        <taxon>Eubacteriales</taxon>
        <taxon>Eubacteriaceae</taxon>
        <taxon>Eubacterium</taxon>
    </lineage>
</organism>
<dbReference type="GO" id="GO:0008033">
    <property type="term" value="P:tRNA processing"/>
    <property type="evidence" value="ECO:0007669"/>
    <property type="project" value="UniProtKB-KW"/>
</dbReference>
<dbReference type="PIRSF" id="PIRSF004930">
    <property type="entry name" value="Tln_factor_SUA5"/>
    <property type="match status" value="1"/>
</dbReference>
<evidence type="ECO:0000256" key="11">
    <source>
        <dbReference type="ARBA" id="ARBA00029774"/>
    </source>
</evidence>
<dbReference type="GO" id="GO:0005524">
    <property type="term" value="F:ATP binding"/>
    <property type="evidence" value="ECO:0007669"/>
    <property type="project" value="UniProtKB-UniRule"/>
</dbReference>
<evidence type="ECO:0000256" key="10">
    <source>
        <dbReference type="ARBA" id="ARBA00022840"/>
    </source>
</evidence>
<keyword evidence="5 13" id="KW-0963">Cytoplasm</keyword>
<dbReference type="HOGENOM" id="CLU_031397_0_0_9"/>
<dbReference type="Gene3D" id="3.90.870.10">
    <property type="entry name" value="DHBP synthase"/>
    <property type="match status" value="1"/>
</dbReference>
<feature type="binding site" evidence="14">
    <location>
        <position position="61"/>
    </location>
    <ligand>
        <name>ATP</name>
        <dbReference type="ChEBI" id="CHEBI:30616"/>
    </ligand>
</feature>
<dbReference type="FunFam" id="3.90.870.10:FF:000009">
    <property type="entry name" value="Threonylcarbamoyl-AMP synthase, putative"/>
    <property type="match status" value="1"/>
</dbReference>
<evidence type="ECO:0000256" key="6">
    <source>
        <dbReference type="ARBA" id="ARBA00022679"/>
    </source>
</evidence>
<keyword evidence="6 13" id="KW-0808">Transferase</keyword>
<feature type="binding site" evidence="14">
    <location>
        <position position="154"/>
    </location>
    <ligand>
        <name>ATP</name>
        <dbReference type="ChEBI" id="CHEBI:30616"/>
    </ligand>
</feature>
<evidence type="ECO:0000256" key="12">
    <source>
        <dbReference type="ARBA" id="ARBA00048366"/>
    </source>
</evidence>
<proteinExistence type="inferred from homology"/>
<evidence type="ECO:0000256" key="14">
    <source>
        <dbReference type="PIRSR" id="PIRSR004930-1"/>
    </source>
</evidence>
<comment type="catalytic activity">
    <reaction evidence="12 13">
        <text>L-threonine + hydrogencarbonate + ATP = L-threonylcarbamoyladenylate + diphosphate + H2O</text>
        <dbReference type="Rhea" id="RHEA:36407"/>
        <dbReference type="ChEBI" id="CHEBI:15377"/>
        <dbReference type="ChEBI" id="CHEBI:17544"/>
        <dbReference type="ChEBI" id="CHEBI:30616"/>
        <dbReference type="ChEBI" id="CHEBI:33019"/>
        <dbReference type="ChEBI" id="CHEBI:57926"/>
        <dbReference type="ChEBI" id="CHEBI:73682"/>
        <dbReference type="EC" id="2.7.7.87"/>
    </reaction>
</comment>
<keyword evidence="10 13" id="KW-0067">ATP-binding</keyword>
<comment type="function">
    <text evidence="13">Required for the formation of a threonylcarbamoyl group on adenosine at position 37 (t(6)A37) in tRNAs that read codons beginning with adenine.</text>
</comment>
<dbReference type="InterPro" id="IPR017945">
    <property type="entry name" value="DHBP_synth_RibB-like_a/b_dom"/>
</dbReference>
<feature type="binding site" evidence="14">
    <location>
        <position position="144"/>
    </location>
    <ligand>
        <name>ATP</name>
        <dbReference type="ChEBI" id="CHEBI:30616"/>
    </ligand>
</feature>
<evidence type="ECO:0000256" key="4">
    <source>
        <dbReference type="ARBA" id="ARBA00015492"/>
    </source>
</evidence>
<evidence type="ECO:0000313" key="17">
    <source>
        <dbReference type="Proteomes" id="UP000005753"/>
    </source>
</evidence>
<dbReference type="PANTHER" id="PTHR17490">
    <property type="entry name" value="SUA5"/>
    <property type="match status" value="1"/>
</dbReference>
<dbReference type="EMBL" id="CM001487">
    <property type="protein sequence ID" value="EIM56926.1"/>
    <property type="molecule type" value="Genomic_DNA"/>
</dbReference>
<dbReference type="GO" id="GO:0005737">
    <property type="term" value="C:cytoplasm"/>
    <property type="evidence" value="ECO:0007669"/>
    <property type="project" value="UniProtKB-SubCell"/>
</dbReference>
<dbReference type="eggNOG" id="COG0009">
    <property type="taxonomic scope" value="Bacteria"/>
</dbReference>
<name>I5AT03_EUBC6</name>
<reference evidence="16 17" key="1">
    <citation type="submission" date="2010-08" db="EMBL/GenBank/DDBJ databases">
        <authorList>
            <consortium name="US DOE Joint Genome Institute (JGI-PGF)"/>
            <person name="Lucas S."/>
            <person name="Copeland A."/>
            <person name="Lapidus A."/>
            <person name="Cheng J.-F."/>
            <person name="Bruce D."/>
            <person name="Goodwin L."/>
            <person name="Pitluck S."/>
            <person name="Land M.L."/>
            <person name="Hauser L."/>
            <person name="Chang Y.-J."/>
            <person name="Anderson I.J."/>
            <person name="Johnson E."/>
            <person name="Mulhopadhyay B."/>
            <person name="Kyrpides N."/>
            <person name="Woyke T.J."/>
        </authorList>
    </citation>
    <scope>NUCLEOTIDE SEQUENCE [LARGE SCALE GENOMIC DNA]</scope>
    <source>
        <strain evidence="16 17">6</strain>
    </source>
</reference>
<dbReference type="SUPFAM" id="SSF55821">
    <property type="entry name" value="YrdC/RibB"/>
    <property type="match status" value="1"/>
</dbReference>
<gene>
    <name evidence="16" type="ORF">EubceDRAFT1_1109</name>
</gene>
<feature type="binding site" evidence="14">
    <location>
        <position position="124"/>
    </location>
    <ligand>
        <name>L-threonine</name>
        <dbReference type="ChEBI" id="CHEBI:57926"/>
    </ligand>
</feature>
<feature type="binding site" evidence="14">
    <location>
        <position position="120"/>
    </location>
    <ligand>
        <name>ATP</name>
        <dbReference type="ChEBI" id="CHEBI:30616"/>
    </ligand>
</feature>
<keyword evidence="8 13" id="KW-0548">Nucleotidyltransferase</keyword>
<dbReference type="InterPro" id="IPR005145">
    <property type="entry name" value="Sua5_C"/>
</dbReference>
<evidence type="ECO:0000259" key="15">
    <source>
        <dbReference type="PROSITE" id="PS51163"/>
    </source>
</evidence>
<feature type="binding site" evidence="14">
    <location>
        <position position="146"/>
    </location>
    <ligand>
        <name>ATP</name>
        <dbReference type="ChEBI" id="CHEBI:30616"/>
    </ligand>
</feature>
<sequence>MSHAIIARMTEDCLDMEALKKAGEILAGGGLVAFPTETVYGLGGNALDPEASRRIYAAKGRPSDNPLIVHIADWDSLTPIVSRIPEKAKKLADAYWPGPLTMIFEKSELVPYETTGGLETVAVRLPANKVAVEMIRQAGGYVAAPSANTSGRPSPTLASHVEEDLGDRIDMIIDGGQVNIGLESTIVDFTEEIPVILRPGFLNKEMLEEVLGEVRIDPGIMAENTHIRPKAPGMRYKHYAPKADLAIVEGAPAAVFSKIRELVREGIAKEQRVGVICTEESRSEYPEGIVRCIGSRADDRTIARHLYEILRDFDADGVDAIYSESFETPRMGQAIMNRLIKAAGHEVIRAGSEDI</sequence>
<dbReference type="PANTHER" id="PTHR17490:SF16">
    <property type="entry name" value="THREONYLCARBAMOYL-AMP SYNTHASE"/>
    <property type="match status" value="1"/>
</dbReference>
<feature type="binding site" evidence="14">
    <location>
        <position position="70"/>
    </location>
    <ligand>
        <name>L-threonine</name>
        <dbReference type="ChEBI" id="CHEBI:57926"/>
    </ligand>
</feature>
<protein>
    <recommendedName>
        <fullName evidence="4 13">Threonylcarbamoyl-AMP synthase</fullName>
        <shortName evidence="13">TC-AMP synthase</shortName>
        <ecNumber evidence="3 13">2.7.7.87</ecNumber>
    </recommendedName>
    <alternativeName>
        <fullName evidence="11 13">L-threonylcarbamoyladenylate synthase</fullName>
    </alternativeName>
</protein>
<dbReference type="GO" id="GO:0003725">
    <property type="term" value="F:double-stranded RNA binding"/>
    <property type="evidence" value="ECO:0007669"/>
    <property type="project" value="UniProtKB-UniRule"/>
</dbReference>
<feature type="binding site" evidence="14">
    <location>
        <position position="65"/>
    </location>
    <ligand>
        <name>ATP</name>
        <dbReference type="ChEBI" id="CHEBI:30616"/>
    </ligand>
</feature>
<feature type="binding site" evidence="14">
    <location>
        <position position="38"/>
    </location>
    <ligand>
        <name>L-threonine</name>
        <dbReference type="ChEBI" id="CHEBI:57926"/>
    </ligand>
</feature>
<dbReference type="EC" id="2.7.7.87" evidence="3 13"/>
<dbReference type="OrthoDB" id="9814580at2"/>
<dbReference type="Proteomes" id="UP000005753">
    <property type="component" value="Chromosome"/>
</dbReference>
<comment type="subcellular location">
    <subcellularLocation>
        <location evidence="1 13">Cytoplasm</location>
    </subcellularLocation>
</comment>
<evidence type="ECO:0000256" key="7">
    <source>
        <dbReference type="ARBA" id="ARBA00022694"/>
    </source>
</evidence>
<dbReference type="InterPro" id="IPR006070">
    <property type="entry name" value="Sua5-like_dom"/>
</dbReference>
<dbReference type="InterPro" id="IPR010923">
    <property type="entry name" value="T(6)A37_SUA5"/>
</dbReference>
<dbReference type="InterPro" id="IPR050156">
    <property type="entry name" value="TC-AMP_synthase_SUA5"/>
</dbReference>
<evidence type="ECO:0000256" key="13">
    <source>
        <dbReference type="PIRNR" id="PIRNR004930"/>
    </source>
</evidence>
<evidence type="ECO:0000256" key="9">
    <source>
        <dbReference type="ARBA" id="ARBA00022741"/>
    </source>
</evidence>
<keyword evidence="7 13" id="KW-0819">tRNA processing</keyword>
<accession>I5AT03</accession>
<evidence type="ECO:0000256" key="8">
    <source>
        <dbReference type="ARBA" id="ARBA00022695"/>
    </source>
</evidence>
<evidence type="ECO:0000256" key="3">
    <source>
        <dbReference type="ARBA" id="ARBA00012584"/>
    </source>
</evidence>
<reference evidence="16 17" key="2">
    <citation type="submission" date="2012-02" db="EMBL/GenBank/DDBJ databases">
        <title>Improved High-Quality Draft sequence of Eubacterium cellulosolvens 6.</title>
        <authorList>
            <consortium name="US DOE Joint Genome Institute"/>
            <person name="Lucas S."/>
            <person name="Han J."/>
            <person name="Lapidus A."/>
            <person name="Cheng J.-F."/>
            <person name="Goodwin L."/>
            <person name="Pitluck S."/>
            <person name="Peters L."/>
            <person name="Mikhailova N."/>
            <person name="Gu W."/>
            <person name="Detter J.C."/>
            <person name="Han C."/>
            <person name="Tapia R."/>
            <person name="Land M."/>
            <person name="Hauser L."/>
            <person name="Kyrpides N."/>
            <person name="Ivanova N."/>
            <person name="Pagani I."/>
            <person name="Johnson E."/>
            <person name="Mukhopadhyay B."/>
            <person name="Anderson I."/>
            <person name="Woyke T."/>
        </authorList>
    </citation>
    <scope>NUCLEOTIDE SEQUENCE [LARGE SCALE GENOMIC DNA]</scope>
    <source>
        <strain evidence="16 17">6</strain>
    </source>
</reference>
<dbReference type="GO" id="GO:0061710">
    <property type="term" value="F:L-threonylcarbamoyladenylate synthase"/>
    <property type="evidence" value="ECO:0007669"/>
    <property type="project" value="UniProtKB-EC"/>
</dbReference>
<feature type="binding site" evidence="14">
    <location>
        <position position="198"/>
    </location>
    <ligand>
        <name>ATP</name>
        <dbReference type="ChEBI" id="CHEBI:30616"/>
    </ligand>
</feature>
<evidence type="ECO:0000313" key="16">
    <source>
        <dbReference type="EMBL" id="EIM56926.1"/>
    </source>
</evidence>
<dbReference type="GO" id="GO:0000049">
    <property type="term" value="F:tRNA binding"/>
    <property type="evidence" value="ECO:0007669"/>
    <property type="project" value="TreeGrafter"/>
</dbReference>
<feature type="binding site" evidence="14">
    <location>
        <position position="184"/>
    </location>
    <ligand>
        <name>L-threonine</name>
        <dbReference type="ChEBI" id="CHEBI:57926"/>
    </ligand>
</feature>
<comment type="similarity">
    <text evidence="2 13">Belongs to the SUA5 family.</text>
</comment>
<evidence type="ECO:0000256" key="1">
    <source>
        <dbReference type="ARBA" id="ARBA00004496"/>
    </source>
</evidence>
<evidence type="ECO:0000256" key="5">
    <source>
        <dbReference type="ARBA" id="ARBA00022490"/>
    </source>
</evidence>
<keyword evidence="9 13" id="KW-0547">Nucleotide-binding</keyword>
<dbReference type="Pfam" id="PF03481">
    <property type="entry name" value="Sua5_C"/>
    <property type="match status" value="1"/>
</dbReference>
<dbReference type="GO" id="GO:0006450">
    <property type="term" value="P:regulation of translational fidelity"/>
    <property type="evidence" value="ECO:0007669"/>
    <property type="project" value="TreeGrafter"/>
</dbReference>
<dbReference type="Pfam" id="PF01300">
    <property type="entry name" value="Sua5_yciO_yrdC"/>
    <property type="match status" value="1"/>
</dbReference>
<evidence type="ECO:0000256" key="2">
    <source>
        <dbReference type="ARBA" id="ARBA00007663"/>
    </source>
</evidence>
<keyword evidence="17" id="KW-1185">Reference proteome</keyword>
<dbReference type="Gene3D" id="3.40.50.11030">
    <property type="entry name" value="Threonylcarbamoyl-AMP synthase, C-terminal domain"/>
    <property type="match status" value="1"/>
</dbReference>
<dbReference type="PROSITE" id="PS51163">
    <property type="entry name" value="YRDC"/>
    <property type="match status" value="1"/>
</dbReference>
<dbReference type="STRING" id="633697.EubceDRAFT1_1109"/>
<dbReference type="InterPro" id="IPR038385">
    <property type="entry name" value="Sua5/YwlC_C"/>
</dbReference>
<feature type="binding site" evidence="14">
    <location>
        <position position="239"/>
    </location>
    <ligand>
        <name>ATP</name>
        <dbReference type="ChEBI" id="CHEBI:30616"/>
    </ligand>
</feature>
<feature type="domain" description="YrdC-like" evidence="15">
    <location>
        <begin position="16"/>
        <end position="202"/>
    </location>
</feature>